<dbReference type="EMBL" id="LCKT01000031">
    <property type="protein sequence ID" value="KKU03929.1"/>
    <property type="molecule type" value="Genomic_DNA"/>
</dbReference>
<evidence type="ECO:0000259" key="1">
    <source>
        <dbReference type="Pfam" id="PF01936"/>
    </source>
</evidence>
<dbReference type="Pfam" id="PF01936">
    <property type="entry name" value="NYN"/>
    <property type="match status" value="1"/>
</dbReference>
<dbReference type="Proteomes" id="UP000034696">
    <property type="component" value="Unassembled WGS sequence"/>
</dbReference>
<dbReference type="Gene3D" id="3.40.50.1010">
    <property type="entry name" value="5'-nuclease"/>
    <property type="match status" value="1"/>
</dbReference>
<evidence type="ECO:0000313" key="2">
    <source>
        <dbReference type="EMBL" id="KKU03929.1"/>
    </source>
</evidence>
<dbReference type="PANTHER" id="PTHR35458">
    <property type="entry name" value="SLR0755 PROTEIN"/>
    <property type="match status" value="1"/>
</dbReference>
<dbReference type="GO" id="GO:0004540">
    <property type="term" value="F:RNA nuclease activity"/>
    <property type="evidence" value="ECO:0007669"/>
    <property type="project" value="InterPro"/>
</dbReference>
<proteinExistence type="predicted"/>
<protein>
    <recommendedName>
        <fullName evidence="1">NYN domain-containing protein</fullName>
    </recommendedName>
</protein>
<dbReference type="PANTHER" id="PTHR35458:SF2">
    <property type="entry name" value="SLR0755 PROTEIN"/>
    <property type="match status" value="1"/>
</dbReference>
<dbReference type="InterPro" id="IPR047140">
    <property type="entry name" value="LabA"/>
</dbReference>
<reference evidence="2 3" key="1">
    <citation type="journal article" date="2015" name="Nature">
        <title>rRNA introns, odd ribosomes, and small enigmatic genomes across a large radiation of phyla.</title>
        <authorList>
            <person name="Brown C.T."/>
            <person name="Hug L.A."/>
            <person name="Thomas B.C."/>
            <person name="Sharon I."/>
            <person name="Castelle C.J."/>
            <person name="Singh A."/>
            <person name="Wilkins M.J."/>
            <person name="Williams K.H."/>
            <person name="Banfield J.F."/>
        </authorList>
    </citation>
    <scope>NUCLEOTIDE SEQUENCE [LARGE SCALE GENOMIC DNA]</scope>
</reference>
<sequence>MNKINIYIDGNNLYRSAKELGYEIDYKKFRGWLRQKYCPTNVYLFIGLVPSRTSFYEHLQECGFILVFKQTISIGGTVKGNCDAELVLKTVSDFYTKAFTSCILVIGDGDFGCLVEFLQNSKAVDCVVSPDEKKCSILLKNKNTEITFLNEHYHKFSTERQKEKAPDADVSA</sequence>
<accession>A0A0G1M6K3</accession>
<gene>
    <name evidence="2" type="ORF">UX06_C0031G0003</name>
</gene>
<organism evidence="2 3">
    <name type="scientific">Candidatus Giovannonibacteria bacterium GW2011_GWA2_45_21</name>
    <dbReference type="NCBI Taxonomy" id="1618649"/>
    <lineage>
        <taxon>Bacteria</taxon>
        <taxon>Candidatus Giovannoniibacteriota</taxon>
    </lineage>
</organism>
<dbReference type="AlphaFoldDB" id="A0A0G1M6K3"/>
<name>A0A0G1M6K3_9BACT</name>
<feature type="domain" description="NYN" evidence="1">
    <location>
        <begin position="3"/>
        <end position="146"/>
    </location>
</feature>
<evidence type="ECO:0000313" key="3">
    <source>
        <dbReference type="Proteomes" id="UP000034696"/>
    </source>
</evidence>
<comment type="caution">
    <text evidence="2">The sequence shown here is derived from an EMBL/GenBank/DDBJ whole genome shotgun (WGS) entry which is preliminary data.</text>
</comment>
<dbReference type="InterPro" id="IPR021139">
    <property type="entry name" value="NYN"/>
</dbReference>